<keyword evidence="8" id="KW-0472">Membrane</keyword>
<comment type="similarity">
    <text evidence="1">Belongs to the UDP-glycosyltransferase family.</text>
</comment>
<keyword evidence="3" id="KW-0328">Glycosyltransferase</keyword>
<name>A0A2A6C3F5_PRIPA</name>
<sequence length="2052" mass="230488">MRAPLFVIGAVLLAVAAAAGNTATSGAKSEPTPVETEAPPTKTDTAKSSAPVASTPEDAVKIVAEQQKENEKSYKVAIFAPYMANSQVIWNKRVGEELLKAGHDVTIYMMYMFNIKNPKIDIDPRIRVVNVNGSFGLDGEKMMEEQAQFAFNDVPIWDAKFRKMMAKFGEMYKSCEVFVRNKEFLADIENSKFDIAFTHMYNFCPIGIIHQTKIPTWVWLNSGALMDNVANLMGVPLPPSYCTPMMMDAGDKLTFVERVKSVIGHGIFKLLWRGMTSDKETAVFRAEFGQDFPDIADLAAAAPLVMVNSNELYDFARPTLSKIVNIGGVGIKSKDAKPLKPEFASRVEKAKGVVVMSFGSIAPMYLMPEHWKEAYFNAFAQFPEIQFFLRYERPEEIADILPPNAYAAKWLPQTDLLLHPKTLGLISHGGYNSVQDVLHAGVPIMATGLFGDQPRNAHLVERLGMGINVHKTVVSKETIANALKRIVEDKSLKANAQRIKSMIATKPISAETLLVRWTEFLAQHQKLDNLVPYGNSLSFFVYHSLDVIVFLSAIILSILALFFFIIRCSLRCCGFCKKCSKMRAFIFLLFLVGSASAGNTASTSAKSSATVASTPENAVKIVSEQTKKDKKQYKIAIFAPYMANSQVLFNKRVGEELLKAGHDVTIYMMTYLDMKIHKVDIDPRIKLIPVNGSFGMDGEKMMADQAKHSFHDLPFWSAESRKMMAMFGEMYRSCKVFVKDKKFLSHIEESKYDIAFTHIYNYCPIGIIHKTKIPTWIWLSSGALTDNIANAMGVPLPPSYCTPMMMDGGDKLNFIERIKSFIGHAMFSVMWKRMTANKETAVFREEFGEDFPDLTELAAKAPLVMVNSNELYDFARPTLSKIVNIGGVGIKSENAKPLKPEFATLVDKAKGVVVMSFGSIAPMYLMPDHWKEAYFHAFAQFPDVQFFLRYEKPEEIADILPPNAHAAKWLPQTDLLLHPKTLGLISHGGYNSIQDVLHAGVPILTTGLFGDQLRNAHLVDHLGMGINLHKSKVSKETMVEAVRRIVEDKSLRANAQRIKSMIATKPVSAETLLVRWTEFLAQHKQLDNLVPYGTSLSFFVYHSLDVVVFLSAIILSILAIFFFIVRSALRCCGFCKKCTIVKQVLFNKRVGEELMKSGHDVTIYMLTIFDIKIHKVNIDPRINVVHVNGSFGFNGEQMMADHAKSLFNDLPIWSAESRKSMRMFEEMYKSCGTLVKDKKFIAHIEESKYDIAFTHMYNYCPIGIIHLTKIPTWIWLSSAALTDNIANAMGVPLPPSYCTPMMMDAGDKMNFIERIKSFIGHFLFNVIWKRMTANKETEIFRAEFGEDFPDLSELSSKAPLVMINSNELYDFARPTLSKIVNIGGVGIKSKDAKPLKPEFATLVDKTKGIVVMSFGSIAPMYLMPAHWKEAYFHAFTQFPDVQFFLRYERPEEIADILPPNAYAAKWLPQTDLLQHPKALGLISHGGYNSVQDALHAGAPILTTGLLGDQLRNAHLVDRLGVGVNVHKTKMSKETMVSAVKRLVEDKSLKVNAQRLKSMITTKPVSAETLLVRWTEFLAQHQKLDNLVPYGTSLSFFAYHSLDVIIFLSAIILSFLALFFFIVRCFLRCCGICKKNTNFDVMKKRQDRMPRLGILLVLLLHLSNSLKFLAYSPQFGSSHVHFMGRISDVLIDVGHEVVMISNVMDSQIGTAGTKKARVIEIPQTAKSKEFEDFINNKMPRNVWRESSMMKMTAGAEVIIEAYMAQCNATLHHPGLVEQLREEKFDVGYTESLDFCSVGLFHLVGIDKFAITESLSMVDGSFFYSQIPAAPSYVPSMTSGFAGEKMSFLERTSNFLINFMTGIAKESFIDQWQTVLAAYQSDFPNLKELAVQNSLVFMNSDPMIPEHKISGGVANLVETTWMPQNDILLKRNGVGLVVEKTDLVNEKSLTAAITEIVTNEKYREKAKKVQKMLKEKPFSPDEVFIRNMEFLSKHGPLRQLDHYGKHLSVFQYYLIDIIAFIAAIVLISIIIIVVIVRSCVKRSFSRVTTKPKEE</sequence>
<feature type="compositionally biased region" description="Low complexity" evidence="7">
    <location>
        <begin position="23"/>
        <end position="43"/>
    </location>
</feature>
<dbReference type="Pfam" id="PF00201">
    <property type="entry name" value="UDPGT"/>
    <property type="match status" value="5"/>
</dbReference>
<accession>A0A2A6C3F5</accession>
<feature type="chain" id="PRO_5043702711" description="glucuronosyltransferase" evidence="9">
    <location>
        <begin position="19"/>
        <end position="2052"/>
    </location>
</feature>
<evidence type="ECO:0000256" key="8">
    <source>
        <dbReference type="SAM" id="Phobius"/>
    </source>
</evidence>
<dbReference type="Gene3D" id="3.40.50.2000">
    <property type="entry name" value="Glycogen Phosphorylase B"/>
    <property type="match status" value="4"/>
</dbReference>
<dbReference type="GO" id="GO:0015020">
    <property type="term" value="F:glucuronosyltransferase activity"/>
    <property type="evidence" value="ECO:0007669"/>
    <property type="project" value="UniProtKB-EC"/>
</dbReference>
<dbReference type="SUPFAM" id="SSF53756">
    <property type="entry name" value="UDP-Glycosyltransferase/glycogen phosphorylase"/>
    <property type="match status" value="4"/>
</dbReference>
<dbReference type="Proteomes" id="UP000005239">
    <property type="component" value="Unassembled WGS sequence"/>
</dbReference>
<evidence type="ECO:0000256" key="4">
    <source>
        <dbReference type="ARBA" id="ARBA00022679"/>
    </source>
</evidence>
<keyword evidence="4" id="KW-0808">Transferase</keyword>
<comment type="catalytic activity">
    <reaction evidence="6">
        <text>glucuronate acceptor + UDP-alpha-D-glucuronate = acceptor beta-D-glucuronoside + UDP + H(+)</text>
        <dbReference type="Rhea" id="RHEA:21032"/>
        <dbReference type="ChEBI" id="CHEBI:15378"/>
        <dbReference type="ChEBI" id="CHEBI:58052"/>
        <dbReference type="ChEBI" id="CHEBI:58223"/>
        <dbReference type="ChEBI" id="CHEBI:132367"/>
        <dbReference type="ChEBI" id="CHEBI:132368"/>
        <dbReference type="EC" id="2.4.1.17"/>
    </reaction>
</comment>
<dbReference type="InterPro" id="IPR002213">
    <property type="entry name" value="UDP_glucos_trans"/>
</dbReference>
<evidence type="ECO:0000256" key="2">
    <source>
        <dbReference type="ARBA" id="ARBA00012544"/>
    </source>
</evidence>
<evidence type="ECO:0000256" key="7">
    <source>
        <dbReference type="SAM" id="MobiDB-lite"/>
    </source>
</evidence>
<dbReference type="EC" id="2.4.1.17" evidence="2"/>
<dbReference type="CDD" id="cd03784">
    <property type="entry name" value="GT1_Gtf-like"/>
    <property type="match status" value="3"/>
</dbReference>
<protein>
    <recommendedName>
        <fullName evidence="2">glucuronosyltransferase</fullName>
        <ecNumber evidence="2">2.4.1.17</ecNumber>
    </recommendedName>
</protein>
<keyword evidence="8" id="KW-1133">Transmembrane helix</keyword>
<reference evidence="11" key="1">
    <citation type="journal article" date="2008" name="Nat. Genet.">
        <title>The Pristionchus pacificus genome provides a unique perspective on nematode lifestyle and parasitism.</title>
        <authorList>
            <person name="Dieterich C."/>
            <person name="Clifton S.W."/>
            <person name="Schuster L.N."/>
            <person name="Chinwalla A."/>
            <person name="Delehaunty K."/>
            <person name="Dinkelacker I."/>
            <person name="Fulton L."/>
            <person name="Fulton R."/>
            <person name="Godfrey J."/>
            <person name="Minx P."/>
            <person name="Mitreva M."/>
            <person name="Roeseler W."/>
            <person name="Tian H."/>
            <person name="Witte H."/>
            <person name="Yang S.P."/>
            <person name="Wilson R.K."/>
            <person name="Sommer R.J."/>
        </authorList>
    </citation>
    <scope>NUCLEOTIDE SEQUENCE [LARGE SCALE GENOMIC DNA]</scope>
    <source>
        <strain evidence="11">PS312</strain>
    </source>
</reference>
<dbReference type="InterPro" id="IPR050271">
    <property type="entry name" value="UDP-glycosyltransferase"/>
</dbReference>
<dbReference type="FunFam" id="3.40.50.2000:FF:000021">
    <property type="entry name" value="UDP-glucuronosyltransferase"/>
    <property type="match status" value="3"/>
</dbReference>
<feature type="transmembrane region" description="Helical" evidence="8">
    <location>
        <begin position="2010"/>
        <end position="2034"/>
    </location>
</feature>
<feature type="transmembrane region" description="Helical" evidence="8">
    <location>
        <begin position="582"/>
        <end position="601"/>
    </location>
</feature>
<feature type="transmembrane region" description="Helical" evidence="8">
    <location>
        <begin position="1603"/>
        <end position="1626"/>
    </location>
</feature>
<feature type="transmembrane region" description="Helical" evidence="8">
    <location>
        <begin position="547"/>
        <end position="570"/>
    </location>
</feature>
<evidence type="ECO:0000313" key="10">
    <source>
        <dbReference type="EnsemblMetazoa" id="PPA05764.1"/>
    </source>
</evidence>
<evidence type="ECO:0000256" key="5">
    <source>
        <dbReference type="ARBA" id="ARBA00022729"/>
    </source>
</evidence>
<keyword evidence="11" id="KW-1185">Reference proteome</keyword>
<keyword evidence="8" id="KW-0812">Transmembrane</keyword>
<feature type="transmembrane region" description="Helical" evidence="8">
    <location>
        <begin position="1106"/>
        <end position="1129"/>
    </location>
</feature>
<evidence type="ECO:0000256" key="3">
    <source>
        <dbReference type="ARBA" id="ARBA00022676"/>
    </source>
</evidence>
<keyword evidence="5 9" id="KW-0732">Signal</keyword>
<reference evidence="10" key="2">
    <citation type="submission" date="2022-06" db="UniProtKB">
        <authorList>
            <consortium name="EnsemblMetazoa"/>
        </authorList>
    </citation>
    <scope>IDENTIFICATION</scope>
    <source>
        <strain evidence="10">PS312</strain>
    </source>
</reference>
<organism evidence="10 11">
    <name type="scientific">Pristionchus pacificus</name>
    <name type="common">Parasitic nematode worm</name>
    <dbReference type="NCBI Taxonomy" id="54126"/>
    <lineage>
        <taxon>Eukaryota</taxon>
        <taxon>Metazoa</taxon>
        <taxon>Ecdysozoa</taxon>
        <taxon>Nematoda</taxon>
        <taxon>Chromadorea</taxon>
        <taxon>Rhabditida</taxon>
        <taxon>Rhabditina</taxon>
        <taxon>Diplogasteromorpha</taxon>
        <taxon>Diplogasteroidea</taxon>
        <taxon>Neodiplogasteridae</taxon>
        <taxon>Pristionchus</taxon>
    </lineage>
</organism>
<dbReference type="EnsemblMetazoa" id="PPA05764.1">
    <property type="protein sequence ID" value="PPA05764.1"/>
    <property type="gene ID" value="WBGene00095318"/>
</dbReference>
<feature type="region of interest" description="Disordered" evidence="7">
    <location>
        <begin position="23"/>
        <end position="55"/>
    </location>
</feature>
<dbReference type="PANTHER" id="PTHR48043:SF145">
    <property type="entry name" value="FI06409P-RELATED"/>
    <property type="match status" value="1"/>
</dbReference>
<evidence type="ECO:0000313" key="11">
    <source>
        <dbReference type="Proteomes" id="UP000005239"/>
    </source>
</evidence>
<accession>A0A8R1U6Q9</accession>
<feature type="transmembrane region" description="Helical" evidence="8">
    <location>
        <begin position="1651"/>
        <end position="1670"/>
    </location>
</feature>
<evidence type="ECO:0000256" key="9">
    <source>
        <dbReference type="SAM" id="SignalP"/>
    </source>
</evidence>
<feature type="signal peptide" evidence="9">
    <location>
        <begin position="1"/>
        <end position="18"/>
    </location>
</feature>
<evidence type="ECO:0000256" key="1">
    <source>
        <dbReference type="ARBA" id="ARBA00009995"/>
    </source>
</evidence>
<proteinExistence type="inferred from homology"/>
<dbReference type="PANTHER" id="PTHR48043">
    <property type="entry name" value="EG:EG0003.4 PROTEIN-RELATED"/>
    <property type="match status" value="1"/>
</dbReference>
<dbReference type="GO" id="GO:0008194">
    <property type="term" value="F:UDP-glycosyltransferase activity"/>
    <property type="evidence" value="ECO:0000318"/>
    <property type="project" value="GO_Central"/>
</dbReference>
<gene>
    <name evidence="10" type="primary">WBGene00095318</name>
</gene>
<evidence type="ECO:0000256" key="6">
    <source>
        <dbReference type="ARBA" id="ARBA00047475"/>
    </source>
</evidence>